<dbReference type="RefSeq" id="WP_121196424.1">
    <property type="nucleotide sequence ID" value="NZ_RBKU01000001.1"/>
</dbReference>
<gene>
    <name evidence="3" type="ORF">BDD43_0752</name>
</gene>
<organism evidence="3 4">
    <name type="scientific">Mucilaginibacter gracilis</name>
    <dbReference type="NCBI Taxonomy" id="423350"/>
    <lineage>
        <taxon>Bacteria</taxon>
        <taxon>Pseudomonadati</taxon>
        <taxon>Bacteroidota</taxon>
        <taxon>Sphingobacteriia</taxon>
        <taxon>Sphingobacteriales</taxon>
        <taxon>Sphingobacteriaceae</taxon>
        <taxon>Mucilaginibacter</taxon>
    </lineage>
</organism>
<dbReference type="Proteomes" id="UP000268007">
    <property type="component" value="Unassembled WGS sequence"/>
</dbReference>
<reference evidence="3 4" key="1">
    <citation type="submission" date="2018-10" db="EMBL/GenBank/DDBJ databases">
        <title>Genomic Encyclopedia of Archaeal and Bacterial Type Strains, Phase II (KMG-II): from individual species to whole genera.</title>
        <authorList>
            <person name="Goeker M."/>
        </authorList>
    </citation>
    <scope>NUCLEOTIDE SEQUENCE [LARGE SCALE GENOMIC DNA]</scope>
    <source>
        <strain evidence="3 4">DSM 18602</strain>
    </source>
</reference>
<proteinExistence type="predicted"/>
<accession>A0A495IV43</accession>
<evidence type="ECO:0000313" key="4">
    <source>
        <dbReference type="Proteomes" id="UP000268007"/>
    </source>
</evidence>
<keyword evidence="1" id="KW-0812">Transmembrane</keyword>
<dbReference type="OrthoDB" id="793280at2"/>
<keyword evidence="1" id="KW-1133">Transmembrane helix</keyword>
<feature type="domain" description="YdbS-like PH" evidence="2">
    <location>
        <begin position="59"/>
        <end position="114"/>
    </location>
</feature>
<protein>
    <submittedName>
        <fullName evidence="3">PH (Pleckstrin Homology) domain-containing protein</fullName>
    </submittedName>
</protein>
<keyword evidence="1" id="KW-0472">Membrane</keyword>
<dbReference type="EMBL" id="RBKU01000001">
    <property type="protein sequence ID" value="RKR80627.1"/>
    <property type="molecule type" value="Genomic_DNA"/>
</dbReference>
<evidence type="ECO:0000313" key="3">
    <source>
        <dbReference type="EMBL" id="RKR80627.1"/>
    </source>
</evidence>
<keyword evidence="4" id="KW-1185">Reference proteome</keyword>
<feature type="transmembrane region" description="Helical" evidence="1">
    <location>
        <begin position="20"/>
        <end position="51"/>
    </location>
</feature>
<dbReference type="Pfam" id="PF03703">
    <property type="entry name" value="bPH_2"/>
    <property type="match status" value="1"/>
</dbReference>
<dbReference type="InterPro" id="IPR005182">
    <property type="entry name" value="YdbS-like_PH"/>
</dbReference>
<sequence>METLTFRPHPFYALAKTAPVLVIAALVSILGYYIHPLFILPGIGTCLYGWYRYFYICAIKYVLDAHALQTSCGLFSKRIDSLALFRVKDYVITQSLLMRIAGLMNMTLISTDVTNNTLTMYGIAYHPELVDQLGEAVRAARQNNKILELG</sequence>
<name>A0A495IV43_9SPHI</name>
<evidence type="ECO:0000256" key="1">
    <source>
        <dbReference type="SAM" id="Phobius"/>
    </source>
</evidence>
<dbReference type="AlphaFoldDB" id="A0A495IV43"/>
<evidence type="ECO:0000259" key="2">
    <source>
        <dbReference type="Pfam" id="PF03703"/>
    </source>
</evidence>
<comment type="caution">
    <text evidence="3">The sequence shown here is derived from an EMBL/GenBank/DDBJ whole genome shotgun (WGS) entry which is preliminary data.</text>
</comment>